<accession>A0A2T6KHE4</accession>
<dbReference type="Proteomes" id="UP000244523">
    <property type="component" value="Unassembled WGS sequence"/>
</dbReference>
<keyword evidence="3" id="KW-1185">Reference proteome</keyword>
<dbReference type="AlphaFoldDB" id="A0A2T6KHE4"/>
<evidence type="ECO:0000313" key="2">
    <source>
        <dbReference type="EMBL" id="PUB14932.1"/>
    </source>
</evidence>
<sequence>MVYALARVDPQRVRERYAYFHVLTSNVSHERRSFEATVARPDRKNKNETPGR</sequence>
<feature type="region of interest" description="Disordered" evidence="1">
    <location>
        <begin position="32"/>
        <end position="52"/>
    </location>
</feature>
<gene>
    <name evidence="2" type="ORF">C8N45_105155</name>
</gene>
<evidence type="ECO:0000256" key="1">
    <source>
        <dbReference type="SAM" id="MobiDB-lite"/>
    </source>
</evidence>
<proteinExistence type="predicted"/>
<protein>
    <submittedName>
        <fullName evidence="2">Uncharacterized protein</fullName>
    </submittedName>
</protein>
<name>A0A2T6KHE4_9RHOB</name>
<organism evidence="2 3">
    <name type="scientific">Yoonia sediminilitoris</name>
    <dbReference type="NCBI Taxonomy" id="1286148"/>
    <lineage>
        <taxon>Bacteria</taxon>
        <taxon>Pseudomonadati</taxon>
        <taxon>Pseudomonadota</taxon>
        <taxon>Alphaproteobacteria</taxon>
        <taxon>Rhodobacterales</taxon>
        <taxon>Paracoccaceae</taxon>
        <taxon>Yoonia</taxon>
    </lineage>
</organism>
<dbReference type="EMBL" id="QBUD01000005">
    <property type="protein sequence ID" value="PUB14932.1"/>
    <property type="molecule type" value="Genomic_DNA"/>
</dbReference>
<comment type="caution">
    <text evidence="2">The sequence shown here is derived from an EMBL/GenBank/DDBJ whole genome shotgun (WGS) entry which is preliminary data.</text>
</comment>
<reference evidence="2 3" key="1">
    <citation type="submission" date="2018-04" db="EMBL/GenBank/DDBJ databases">
        <title>Genomic Encyclopedia of Archaeal and Bacterial Type Strains, Phase II (KMG-II): from individual species to whole genera.</title>
        <authorList>
            <person name="Goeker M."/>
        </authorList>
    </citation>
    <scope>NUCLEOTIDE SEQUENCE [LARGE SCALE GENOMIC DNA]</scope>
    <source>
        <strain evidence="2 3">DSM 29955</strain>
    </source>
</reference>
<evidence type="ECO:0000313" key="3">
    <source>
        <dbReference type="Proteomes" id="UP000244523"/>
    </source>
</evidence>